<gene>
    <name evidence="1" type="ORF">HMPREF0519_0861</name>
</gene>
<reference evidence="1 2" key="1">
    <citation type="submission" date="2009-01" db="EMBL/GenBank/DDBJ databases">
        <authorList>
            <person name="Qin X."/>
            <person name="Bachman B."/>
            <person name="Battles P."/>
            <person name="Bell A."/>
            <person name="Bess C."/>
            <person name="Bickham C."/>
            <person name="Chaboub L."/>
            <person name="Chen D."/>
            <person name="Coyle M."/>
            <person name="Deiros D.R."/>
            <person name="Dinh H."/>
            <person name="Forbes L."/>
            <person name="Fowler G."/>
            <person name="Francisco L."/>
            <person name="Fu Q."/>
            <person name="Gubbala S."/>
            <person name="Hale W."/>
            <person name="Han Y."/>
            <person name="Hemphill L."/>
            <person name="Highlander S.K."/>
            <person name="Hirani K."/>
            <person name="Hogues M."/>
            <person name="Jackson L."/>
            <person name="Jakkamsetti A."/>
            <person name="Javaid M."/>
            <person name="Jiang H."/>
            <person name="Korchina V."/>
            <person name="Kovar C."/>
            <person name="Lara F."/>
            <person name="Lee S."/>
            <person name="Mata R."/>
            <person name="Mathew T."/>
            <person name="Moen C."/>
            <person name="Morales K."/>
            <person name="Munidasa M."/>
            <person name="Nazareth L."/>
            <person name="Ngo R."/>
            <person name="Nguyen L."/>
            <person name="Okwuonu G."/>
            <person name="Ongeri F."/>
            <person name="Patil S."/>
            <person name="Petrosino J."/>
            <person name="Pham C."/>
            <person name="Pham P."/>
            <person name="Pu L.-L."/>
            <person name="Puazo M."/>
            <person name="Raj R."/>
            <person name="Reid J."/>
            <person name="Rouhana J."/>
            <person name="Saada N."/>
            <person name="Shang Y."/>
            <person name="Simmons D."/>
            <person name="Thornton R."/>
            <person name="Warren J."/>
            <person name="Weissenberger G."/>
            <person name="Zhang J."/>
            <person name="Zhang L."/>
            <person name="Zhou C."/>
            <person name="Zhu D."/>
            <person name="Muzny D."/>
            <person name="Worley K."/>
            <person name="Gibbs R."/>
        </authorList>
    </citation>
    <scope>NUCLEOTIDE SEQUENCE [LARGE SCALE GENOMIC DNA]</scope>
    <source>
        <strain evidence="2">ATCC 8290 / DSM 20176 / CCUG 30140 / JCM 1155 / KCTC 3500 / NBRC 15886 / NCIMB 8040 / NRRL B-1843 / 9</strain>
    </source>
</reference>
<name>C0XI00_LENH9</name>
<dbReference type="EMBL" id="ACGP01000106">
    <property type="protein sequence ID" value="EEI25012.1"/>
    <property type="molecule type" value="Genomic_DNA"/>
</dbReference>
<dbReference type="AlphaFoldDB" id="C0XI00"/>
<sequence length="43" mass="4802">MDALNDGNLDLSVFIAVVFQFAICYDRRPVYNETKFGIGACIT</sequence>
<proteinExistence type="predicted"/>
<dbReference type="HOGENOM" id="CLU_3235107_0_0_9"/>
<organism evidence="1 2">
    <name type="scientific">Lentilactobacillus hilgardii (strain ATCC 8290 / DSM 20176 / CCUG 30140 / JCM 1155 / KCTC 3500 / NBRC 15886 / NCIMB 8040 / NRRL B-1843 / 9)</name>
    <dbReference type="NCBI Taxonomy" id="1423757"/>
    <lineage>
        <taxon>Bacteria</taxon>
        <taxon>Bacillati</taxon>
        <taxon>Bacillota</taxon>
        <taxon>Bacilli</taxon>
        <taxon>Lactobacillales</taxon>
        <taxon>Lactobacillaceae</taxon>
        <taxon>Lentilactobacillus</taxon>
    </lineage>
</organism>
<evidence type="ECO:0000313" key="1">
    <source>
        <dbReference type="EMBL" id="EEI25012.1"/>
    </source>
</evidence>
<protein>
    <submittedName>
        <fullName evidence="1">Uncharacterized protein</fullName>
    </submittedName>
</protein>
<accession>C0XI00</accession>
<keyword evidence="2" id="KW-1185">Reference proteome</keyword>
<dbReference type="Proteomes" id="UP000003752">
    <property type="component" value="Unassembled WGS sequence"/>
</dbReference>
<evidence type="ECO:0000313" key="2">
    <source>
        <dbReference type="Proteomes" id="UP000003752"/>
    </source>
</evidence>
<comment type="caution">
    <text evidence="1">The sequence shown here is derived from an EMBL/GenBank/DDBJ whole genome shotgun (WGS) entry which is preliminary data.</text>
</comment>